<reference evidence="1 2" key="1">
    <citation type="submission" date="2014-10" db="EMBL/GenBank/DDBJ databases">
        <title>Draft genome of the hookworm Ancylostoma caninum.</title>
        <authorList>
            <person name="Mitreva M."/>
        </authorList>
    </citation>
    <scope>NUCLEOTIDE SEQUENCE [LARGE SCALE GENOMIC DNA]</scope>
    <source>
        <strain evidence="1 2">Baltimore</strain>
    </source>
</reference>
<evidence type="ECO:0000313" key="1">
    <source>
        <dbReference type="EMBL" id="RCN46474.1"/>
    </source>
</evidence>
<gene>
    <name evidence="1" type="ORF">ANCCAN_07467</name>
</gene>
<accession>A0A368GQ76</accession>
<sequence length="105" mass="12348">MWQFFEEIKKVLGDSCEGTIFNSTVEMTAWACGVTPDTVTRVGVREDFVYELFPRKKKKKVVYTFAKEKGVALKKYNDEWGNIIRDYVKKQNVKRHRYDVPSPPH</sequence>
<organism evidence="1 2">
    <name type="scientific">Ancylostoma caninum</name>
    <name type="common">Dog hookworm</name>
    <dbReference type="NCBI Taxonomy" id="29170"/>
    <lineage>
        <taxon>Eukaryota</taxon>
        <taxon>Metazoa</taxon>
        <taxon>Ecdysozoa</taxon>
        <taxon>Nematoda</taxon>
        <taxon>Chromadorea</taxon>
        <taxon>Rhabditida</taxon>
        <taxon>Rhabditina</taxon>
        <taxon>Rhabditomorpha</taxon>
        <taxon>Strongyloidea</taxon>
        <taxon>Ancylostomatidae</taxon>
        <taxon>Ancylostomatinae</taxon>
        <taxon>Ancylostoma</taxon>
    </lineage>
</organism>
<dbReference type="AlphaFoldDB" id="A0A368GQ76"/>
<dbReference type="OrthoDB" id="5826877at2759"/>
<name>A0A368GQ76_ANCCA</name>
<proteinExistence type="predicted"/>
<evidence type="ECO:0000313" key="2">
    <source>
        <dbReference type="Proteomes" id="UP000252519"/>
    </source>
</evidence>
<keyword evidence="2" id="KW-1185">Reference proteome</keyword>
<dbReference type="Proteomes" id="UP000252519">
    <property type="component" value="Unassembled WGS sequence"/>
</dbReference>
<comment type="caution">
    <text evidence="1">The sequence shown here is derived from an EMBL/GenBank/DDBJ whole genome shotgun (WGS) entry which is preliminary data.</text>
</comment>
<protein>
    <submittedName>
        <fullName evidence="1">Uncharacterized protein</fullName>
    </submittedName>
</protein>
<dbReference type="EMBL" id="JOJR01000078">
    <property type="protein sequence ID" value="RCN46474.1"/>
    <property type="molecule type" value="Genomic_DNA"/>
</dbReference>